<name>A0A382I5N0_9ZZZZ</name>
<organism evidence="1">
    <name type="scientific">marine metagenome</name>
    <dbReference type="NCBI Taxonomy" id="408172"/>
    <lineage>
        <taxon>unclassified sequences</taxon>
        <taxon>metagenomes</taxon>
        <taxon>ecological metagenomes</taxon>
    </lineage>
</organism>
<gene>
    <name evidence="1" type="ORF">METZ01_LOCUS246997</name>
</gene>
<sequence length="34" mass="3683">RMQIGRIATANISNEAKRRVLGLNAMELLGISSV</sequence>
<reference evidence="1" key="1">
    <citation type="submission" date="2018-05" db="EMBL/GenBank/DDBJ databases">
        <authorList>
            <person name="Lanie J.A."/>
            <person name="Ng W.-L."/>
            <person name="Kazmierczak K.M."/>
            <person name="Andrzejewski T.M."/>
            <person name="Davidsen T.M."/>
            <person name="Wayne K.J."/>
            <person name="Tettelin H."/>
            <person name="Glass J.I."/>
            <person name="Rusch D."/>
            <person name="Podicherti R."/>
            <person name="Tsui H.-C.T."/>
            <person name="Winkler M.E."/>
        </authorList>
    </citation>
    <scope>NUCLEOTIDE SEQUENCE</scope>
</reference>
<protein>
    <recommendedName>
        <fullName evidence="2">Amidohydrolase-related domain-containing protein</fullName>
    </recommendedName>
</protein>
<accession>A0A382I5N0</accession>
<dbReference type="EMBL" id="UINC01064967">
    <property type="protein sequence ID" value="SVB94143.1"/>
    <property type="molecule type" value="Genomic_DNA"/>
</dbReference>
<proteinExistence type="predicted"/>
<evidence type="ECO:0000313" key="1">
    <source>
        <dbReference type="EMBL" id="SVB94143.1"/>
    </source>
</evidence>
<dbReference type="AlphaFoldDB" id="A0A382I5N0"/>
<evidence type="ECO:0008006" key="2">
    <source>
        <dbReference type="Google" id="ProtNLM"/>
    </source>
</evidence>
<feature type="non-terminal residue" evidence="1">
    <location>
        <position position="1"/>
    </location>
</feature>